<name>A0A517Y046_9BACT</name>
<feature type="chain" id="PRO_5021860806" evidence="1">
    <location>
        <begin position="21"/>
        <end position="403"/>
    </location>
</feature>
<proteinExistence type="predicted"/>
<reference evidence="2 3" key="1">
    <citation type="submission" date="2019-02" db="EMBL/GenBank/DDBJ databases">
        <title>Deep-cultivation of Planctomycetes and their phenomic and genomic characterization uncovers novel biology.</title>
        <authorList>
            <person name="Wiegand S."/>
            <person name="Jogler M."/>
            <person name="Boedeker C."/>
            <person name="Pinto D."/>
            <person name="Vollmers J."/>
            <person name="Rivas-Marin E."/>
            <person name="Kohn T."/>
            <person name="Peeters S.H."/>
            <person name="Heuer A."/>
            <person name="Rast P."/>
            <person name="Oberbeckmann S."/>
            <person name="Bunk B."/>
            <person name="Jeske O."/>
            <person name="Meyerdierks A."/>
            <person name="Storesund J.E."/>
            <person name="Kallscheuer N."/>
            <person name="Luecker S."/>
            <person name="Lage O.M."/>
            <person name="Pohl T."/>
            <person name="Merkel B.J."/>
            <person name="Hornburger P."/>
            <person name="Mueller R.-W."/>
            <person name="Bruemmer F."/>
            <person name="Labrenz M."/>
            <person name="Spormann A.M."/>
            <person name="Op den Camp H."/>
            <person name="Overmann J."/>
            <person name="Amann R."/>
            <person name="Jetten M.S.M."/>
            <person name="Mascher T."/>
            <person name="Medema M.H."/>
            <person name="Devos D.P."/>
            <person name="Kaster A.-K."/>
            <person name="Ovreas L."/>
            <person name="Rohde M."/>
            <person name="Galperin M.Y."/>
            <person name="Jogler C."/>
        </authorList>
    </citation>
    <scope>NUCLEOTIDE SEQUENCE [LARGE SCALE GENOMIC DNA]</scope>
    <source>
        <strain evidence="2 3">ETA_A1</strain>
    </source>
</reference>
<dbReference type="AlphaFoldDB" id="A0A517Y046"/>
<keyword evidence="3" id="KW-1185">Reference proteome</keyword>
<organism evidence="2 3">
    <name type="scientific">Urbifossiella limnaea</name>
    <dbReference type="NCBI Taxonomy" id="2528023"/>
    <lineage>
        <taxon>Bacteria</taxon>
        <taxon>Pseudomonadati</taxon>
        <taxon>Planctomycetota</taxon>
        <taxon>Planctomycetia</taxon>
        <taxon>Gemmatales</taxon>
        <taxon>Gemmataceae</taxon>
        <taxon>Urbifossiella</taxon>
    </lineage>
</organism>
<dbReference type="OrthoDB" id="271964at2"/>
<dbReference type="RefSeq" id="WP_145243234.1">
    <property type="nucleotide sequence ID" value="NZ_CP036273.1"/>
</dbReference>
<dbReference type="Proteomes" id="UP000319576">
    <property type="component" value="Chromosome"/>
</dbReference>
<dbReference type="KEGG" id="uli:ETAA1_51250"/>
<accession>A0A517Y046</accession>
<gene>
    <name evidence="2" type="ORF">ETAA1_51250</name>
</gene>
<dbReference type="EMBL" id="CP036273">
    <property type="protein sequence ID" value="QDU23134.1"/>
    <property type="molecule type" value="Genomic_DNA"/>
</dbReference>
<protein>
    <submittedName>
        <fullName evidence="2">Uncharacterized protein</fullName>
    </submittedName>
</protein>
<evidence type="ECO:0000313" key="2">
    <source>
        <dbReference type="EMBL" id="QDU23134.1"/>
    </source>
</evidence>
<keyword evidence="1" id="KW-0732">Signal</keyword>
<sequence precursor="true">MRVRSLVAGLGVALGGSAAAQPEPARFPSPPVLPSRPVTLPVPQTAPLPVAPPGVVAPPTQLDALPYPENRTPIDPDQMLARRTVNGWQVAAGPRVFRELGDDEAAANEIVRVLRAQRPTEWVVVGTGRPLVEYGLHQGRAALLSAPPRTVTAIDLKTVRVDAVRGVWVVRDDAGIHLNCGLHRPDAEQAAAAIRRYGFNRIATIGSNPQAPAVTFLFATLDGGSGPVAQQHPLAAALQEQNLTRVGIPVPGVGYFGELVKIDPRRVDSRRDGSEWVVACGAEVLAKFGPAEFTARDAARIITEGRFTEFCRAGGQTFFLVNGRAPTRVPFSTVGRRFDPAGLRVSPYGSRWAVTENGRQLFDAADQAEAEGLIRLVKHFGFDTLCQVGAPPRAGISFMAKSR</sequence>
<feature type="signal peptide" evidence="1">
    <location>
        <begin position="1"/>
        <end position="20"/>
    </location>
</feature>
<evidence type="ECO:0000256" key="1">
    <source>
        <dbReference type="SAM" id="SignalP"/>
    </source>
</evidence>
<evidence type="ECO:0000313" key="3">
    <source>
        <dbReference type="Proteomes" id="UP000319576"/>
    </source>
</evidence>